<dbReference type="EMBL" id="CATQJL010000223">
    <property type="protein sequence ID" value="CAJ0599662.1"/>
    <property type="molecule type" value="Genomic_DNA"/>
</dbReference>
<evidence type="ECO:0008006" key="4">
    <source>
        <dbReference type="Google" id="ProtNLM"/>
    </source>
</evidence>
<evidence type="ECO:0000256" key="1">
    <source>
        <dbReference type="SAM" id="SignalP"/>
    </source>
</evidence>
<dbReference type="Proteomes" id="UP001176961">
    <property type="component" value="Unassembled WGS sequence"/>
</dbReference>
<reference evidence="2" key="1">
    <citation type="submission" date="2023-07" db="EMBL/GenBank/DDBJ databases">
        <authorList>
            <consortium name="CYATHOMIX"/>
        </authorList>
    </citation>
    <scope>NUCLEOTIDE SEQUENCE</scope>
    <source>
        <strain evidence="2">N/A</strain>
    </source>
</reference>
<keyword evidence="3" id="KW-1185">Reference proteome</keyword>
<feature type="chain" id="PRO_5041388474" description="Apple domain-containing protein" evidence="1">
    <location>
        <begin position="17"/>
        <end position="112"/>
    </location>
</feature>
<sequence length="112" mass="12598">MKFATLLLLAIQIGLASLCVFQREDIAKVGKSLGFKVGLTEAGCFAECLSDKRCTILFYYDTGLCQLYSDGDDEYISKSDKVTCYSLHRQQEKPSQYTKIVTFTRKDSAWVA</sequence>
<comment type="caution">
    <text evidence="2">The sequence shown here is derived from an EMBL/GenBank/DDBJ whole genome shotgun (WGS) entry which is preliminary data.</text>
</comment>
<feature type="signal peptide" evidence="1">
    <location>
        <begin position="1"/>
        <end position="16"/>
    </location>
</feature>
<protein>
    <recommendedName>
        <fullName evidence="4">Apple domain-containing protein</fullName>
    </recommendedName>
</protein>
<evidence type="ECO:0000313" key="2">
    <source>
        <dbReference type="EMBL" id="CAJ0599662.1"/>
    </source>
</evidence>
<name>A0AA36M7I8_CYLNA</name>
<keyword evidence="1" id="KW-0732">Signal</keyword>
<accession>A0AA36M7I8</accession>
<proteinExistence type="predicted"/>
<evidence type="ECO:0000313" key="3">
    <source>
        <dbReference type="Proteomes" id="UP001176961"/>
    </source>
</evidence>
<organism evidence="2 3">
    <name type="scientific">Cylicocyclus nassatus</name>
    <name type="common">Nematode worm</name>
    <dbReference type="NCBI Taxonomy" id="53992"/>
    <lineage>
        <taxon>Eukaryota</taxon>
        <taxon>Metazoa</taxon>
        <taxon>Ecdysozoa</taxon>
        <taxon>Nematoda</taxon>
        <taxon>Chromadorea</taxon>
        <taxon>Rhabditida</taxon>
        <taxon>Rhabditina</taxon>
        <taxon>Rhabditomorpha</taxon>
        <taxon>Strongyloidea</taxon>
        <taxon>Strongylidae</taxon>
        <taxon>Cylicocyclus</taxon>
    </lineage>
</organism>
<dbReference type="AlphaFoldDB" id="A0AA36M7I8"/>
<gene>
    <name evidence="2" type="ORF">CYNAS_LOCUS11645</name>
</gene>